<evidence type="ECO:0000313" key="1">
    <source>
        <dbReference type="EMBL" id="QHT93338.1"/>
    </source>
</evidence>
<name>A0A6C0IJG2_9ZZZZ</name>
<dbReference type="AlphaFoldDB" id="A0A6C0IJG2"/>
<dbReference type="Gene3D" id="3.40.50.12760">
    <property type="match status" value="1"/>
</dbReference>
<proteinExistence type="predicted"/>
<accession>A0A6C0IJG2</accession>
<sequence>MNIEFQLQVGETKKHSLSDSFIRNIKSLYEQVNKFLEYYTTILDKNVIDGLYKINNTYSFLHDIVSNEVKSYVNLECDIDKKNIFFIVHELINSFEFIYTGIVEPSNIVYIGDNADMFQNSIQYINNRPPGLITIDNNDINDIFNKIEFTNKDVYNKYKGFQFFDTPETYHNDKNINEYIVYLLKTIGISITTARPCIIKIWDITYLPVIEFVYMLSNIYNIVYITKPTITQHTHERYLVCKDINNMHYSVDSRKELYNRITNIVTTIEQKIKNEVSGGIAQTMITSVLKNKISYHFLNKVEESTLIIGQKNIEHNENIIILLKMYGKDEKIENIKKNSIIKCYQWCSKNNIPTISL</sequence>
<protein>
    <recommendedName>
        <fullName evidence="2">Ribosomal RNA methyltransferase FtsJ domain-containing protein</fullName>
    </recommendedName>
</protein>
<dbReference type="EMBL" id="MN740207">
    <property type="protein sequence ID" value="QHT93338.1"/>
    <property type="molecule type" value="Genomic_DNA"/>
</dbReference>
<evidence type="ECO:0008006" key="2">
    <source>
        <dbReference type="Google" id="ProtNLM"/>
    </source>
</evidence>
<organism evidence="1">
    <name type="scientific">viral metagenome</name>
    <dbReference type="NCBI Taxonomy" id="1070528"/>
    <lineage>
        <taxon>unclassified sequences</taxon>
        <taxon>metagenomes</taxon>
        <taxon>organismal metagenomes</taxon>
    </lineage>
</organism>
<reference evidence="1" key="1">
    <citation type="journal article" date="2020" name="Nature">
        <title>Giant virus diversity and host interactions through global metagenomics.</title>
        <authorList>
            <person name="Schulz F."/>
            <person name="Roux S."/>
            <person name="Paez-Espino D."/>
            <person name="Jungbluth S."/>
            <person name="Walsh D.A."/>
            <person name="Denef V.J."/>
            <person name="McMahon K.D."/>
            <person name="Konstantinidis K.T."/>
            <person name="Eloe-Fadrosh E.A."/>
            <person name="Kyrpides N.C."/>
            <person name="Woyke T."/>
        </authorList>
    </citation>
    <scope>NUCLEOTIDE SEQUENCE</scope>
    <source>
        <strain evidence="1">GVMAG-M-3300024252-29</strain>
    </source>
</reference>